<keyword evidence="3" id="KW-1185">Reference proteome</keyword>
<dbReference type="EMBL" id="JBGBPQ010000023">
    <property type="protein sequence ID" value="KAL1500478.1"/>
    <property type="molecule type" value="Genomic_DNA"/>
</dbReference>
<name>A0AB34IKL6_PRYPA</name>
<comment type="caution">
    <text evidence="2">The sequence shown here is derived from an EMBL/GenBank/DDBJ whole genome shotgun (WGS) entry which is preliminary data.</text>
</comment>
<evidence type="ECO:0000313" key="2">
    <source>
        <dbReference type="EMBL" id="KAL1500478.1"/>
    </source>
</evidence>
<reference evidence="2 3" key="1">
    <citation type="journal article" date="2024" name="Science">
        <title>Giant polyketide synthase enzymes in the biosynthesis of giant marine polyether toxins.</title>
        <authorList>
            <person name="Fallon T.R."/>
            <person name="Shende V.V."/>
            <person name="Wierzbicki I.H."/>
            <person name="Pendleton A.L."/>
            <person name="Watervoot N.F."/>
            <person name="Auber R.P."/>
            <person name="Gonzalez D.J."/>
            <person name="Wisecaver J.H."/>
            <person name="Moore B.S."/>
        </authorList>
    </citation>
    <scope>NUCLEOTIDE SEQUENCE [LARGE SCALE GENOMIC DNA]</scope>
    <source>
        <strain evidence="2 3">12B1</strain>
    </source>
</reference>
<proteinExistence type="predicted"/>
<keyword evidence="1" id="KW-0732">Signal</keyword>
<gene>
    <name evidence="2" type="ORF">AB1Y20_013135</name>
</gene>
<feature type="signal peptide" evidence="1">
    <location>
        <begin position="1"/>
        <end position="29"/>
    </location>
</feature>
<feature type="chain" id="PRO_5044274093" evidence="1">
    <location>
        <begin position="30"/>
        <end position="252"/>
    </location>
</feature>
<evidence type="ECO:0000313" key="3">
    <source>
        <dbReference type="Proteomes" id="UP001515480"/>
    </source>
</evidence>
<dbReference type="PANTHER" id="PTHR34133:SF8">
    <property type="entry name" value="OS07G0633000 PROTEIN"/>
    <property type="match status" value="1"/>
</dbReference>
<evidence type="ECO:0000256" key="1">
    <source>
        <dbReference type="SAM" id="SignalP"/>
    </source>
</evidence>
<dbReference type="InterPro" id="IPR018971">
    <property type="entry name" value="DUF1997"/>
</dbReference>
<dbReference type="AlphaFoldDB" id="A0AB34IKL6"/>
<accession>A0AB34IKL6</accession>
<dbReference type="Proteomes" id="UP001515480">
    <property type="component" value="Unassembled WGS sequence"/>
</dbReference>
<organism evidence="2 3">
    <name type="scientific">Prymnesium parvum</name>
    <name type="common">Toxic golden alga</name>
    <dbReference type="NCBI Taxonomy" id="97485"/>
    <lineage>
        <taxon>Eukaryota</taxon>
        <taxon>Haptista</taxon>
        <taxon>Haptophyta</taxon>
        <taxon>Prymnesiophyceae</taxon>
        <taxon>Prymnesiales</taxon>
        <taxon>Prymnesiaceae</taxon>
        <taxon>Prymnesium</taxon>
    </lineage>
</organism>
<sequence length="252" mass="26818">MAMGQSAGGGMRLALLALLLPRHAAFLSGGHPTRADARRPAPRGRSRAPCAEVEYLFAADEENLQFGCMQRSVTMVRPEPEGTLYEFVTSDPAAIVSAAWGTGSVRPSTTTPGEFLIQVEEFDFAVLKITTELTMAVSLDESTGTARLVSKGFKLIGPGLEGIGDMIDISVRGAMRPSPPSSTLCSLTGDVRFKASGKMPSVLRAIPEPALRAAANAVSSSLINAATKRFSVNVPEAYAQWARGRKKQHLRS</sequence>
<dbReference type="PANTHER" id="PTHR34133">
    <property type="entry name" value="OS07G0633000 PROTEIN"/>
    <property type="match status" value="1"/>
</dbReference>
<protein>
    <submittedName>
        <fullName evidence="2">Uncharacterized protein</fullName>
    </submittedName>
</protein>
<dbReference type="Pfam" id="PF09366">
    <property type="entry name" value="DUF1997"/>
    <property type="match status" value="1"/>
</dbReference>